<comment type="caution">
    <text evidence="2">The sequence shown here is derived from an EMBL/GenBank/DDBJ whole genome shotgun (WGS) entry which is preliminary data.</text>
</comment>
<dbReference type="OrthoDB" id="425631at2759"/>
<feature type="transmembrane region" description="Helical" evidence="1">
    <location>
        <begin position="191"/>
        <end position="208"/>
    </location>
</feature>
<sequence length="424" mass="46176">MDAQSYKDHCLIIIGSGSEADELLARRRLAAGGRLVHVLTEGVNDPRVAVRAFESFSGCFFWQPLRGAKCSSFGKRLGPSSSTYWTKMGPDAMALQSNQRLQIFKAGGGLRHLRILDEEGNIEAAMSGEVILNPDLILAKQLDVEVVNVDLQPCGMFSWRYLLFAVMLVLPCHTLRWIASTLYEKDAQPGTAVLTTSIVLVYVFMLASQPLMANLFLPVATALAEIGDMTALAVPGMLIAAHALAQSVRLVALWTGAVRSGSFLWIVSAVLTLILNILSRLGWMRYLLFQGAKKLLGVRLAVAAFGPTSWTKLHDEMKVYCGYIRFIEPLALAASRAIVYRDISLTGPKAPAFNPSAACALLVLLVLEALEDAVVIHELLPMLLDARPPQSNADPSALISVEIRPSSPTQAINYVVQFSVWLGE</sequence>
<feature type="transmembrane region" description="Helical" evidence="1">
    <location>
        <begin position="161"/>
        <end position="179"/>
    </location>
</feature>
<gene>
    <name evidence="2" type="ORF">SPIL2461_LOCUS4313</name>
</gene>
<keyword evidence="1" id="KW-0812">Transmembrane</keyword>
<feature type="transmembrane region" description="Helical" evidence="1">
    <location>
        <begin position="263"/>
        <end position="283"/>
    </location>
</feature>
<accession>A0A812L8K7</accession>
<organism evidence="2 3">
    <name type="scientific">Symbiodinium pilosum</name>
    <name type="common">Dinoflagellate</name>
    <dbReference type="NCBI Taxonomy" id="2952"/>
    <lineage>
        <taxon>Eukaryota</taxon>
        <taxon>Sar</taxon>
        <taxon>Alveolata</taxon>
        <taxon>Dinophyceae</taxon>
        <taxon>Suessiales</taxon>
        <taxon>Symbiodiniaceae</taxon>
        <taxon>Symbiodinium</taxon>
    </lineage>
</organism>
<evidence type="ECO:0000313" key="2">
    <source>
        <dbReference type="EMBL" id="CAE7242944.1"/>
    </source>
</evidence>
<feature type="non-terminal residue" evidence="2">
    <location>
        <position position="1"/>
    </location>
</feature>
<keyword evidence="1" id="KW-0472">Membrane</keyword>
<dbReference type="EMBL" id="CAJNIZ010005594">
    <property type="protein sequence ID" value="CAE7242944.1"/>
    <property type="molecule type" value="Genomic_DNA"/>
</dbReference>
<dbReference type="AlphaFoldDB" id="A0A812L8K7"/>
<keyword evidence="1" id="KW-1133">Transmembrane helix</keyword>
<reference evidence="2" key="1">
    <citation type="submission" date="2021-02" db="EMBL/GenBank/DDBJ databases">
        <authorList>
            <person name="Dougan E. K."/>
            <person name="Rhodes N."/>
            <person name="Thang M."/>
            <person name="Chan C."/>
        </authorList>
    </citation>
    <scope>NUCLEOTIDE SEQUENCE</scope>
</reference>
<feature type="transmembrane region" description="Helical" evidence="1">
    <location>
        <begin position="215"/>
        <end position="243"/>
    </location>
</feature>
<evidence type="ECO:0000256" key="1">
    <source>
        <dbReference type="SAM" id="Phobius"/>
    </source>
</evidence>
<proteinExistence type="predicted"/>
<evidence type="ECO:0000313" key="3">
    <source>
        <dbReference type="Proteomes" id="UP000649617"/>
    </source>
</evidence>
<name>A0A812L8K7_SYMPI</name>
<keyword evidence="3" id="KW-1185">Reference proteome</keyword>
<protein>
    <submittedName>
        <fullName evidence="2">Uncharacterized protein</fullName>
    </submittedName>
</protein>
<dbReference type="Proteomes" id="UP000649617">
    <property type="component" value="Unassembled WGS sequence"/>
</dbReference>